<reference evidence="1 2" key="1">
    <citation type="submission" date="2017-03" db="EMBL/GenBank/DDBJ databases">
        <authorList>
            <person name="Afonso C.L."/>
            <person name="Miller P.J."/>
            <person name="Scott M.A."/>
            <person name="Spackman E."/>
            <person name="Goraichik I."/>
            <person name="Dimitrov K.M."/>
            <person name="Suarez D.L."/>
            <person name="Swayne D.E."/>
        </authorList>
    </citation>
    <scope>NUCLEOTIDE SEQUENCE [LARGE SCALE GENOMIC DNA]</scope>
    <source>
        <strain evidence="1">PRJEB14757</strain>
    </source>
</reference>
<dbReference type="EMBL" id="FWEV01000010">
    <property type="protein sequence ID" value="SLM27691.1"/>
    <property type="molecule type" value="Genomic_DNA"/>
</dbReference>
<dbReference type="Proteomes" id="UP000191931">
    <property type="component" value="Unassembled WGS sequence"/>
</dbReference>
<evidence type="ECO:0000313" key="2">
    <source>
        <dbReference type="Proteomes" id="UP000191931"/>
    </source>
</evidence>
<evidence type="ECO:0008006" key="3">
    <source>
        <dbReference type="Google" id="ProtNLM"/>
    </source>
</evidence>
<keyword evidence="2" id="KW-1185">Reference proteome</keyword>
<accession>A0A1W1H5C9</accession>
<dbReference type="RefSeq" id="WP_080804158.1">
    <property type="nucleotide sequence ID" value="NZ_LT828545.1"/>
</dbReference>
<gene>
    <name evidence="1" type="ORF">MTBBW1_1070007</name>
</gene>
<dbReference type="OrthoDB" id="122670at2"/>
<dbReference type="InterPro" id="IPR025427">
    <property type="entry name" value="DUF4160"/>
</dbReference>
<dbReference type="STRING" id="1246637.MTBBW1_1070007"/>
<dbReference type="AlphaFoldDB" id="A0A1W1H5C9"/>
<dbReference type="Pfam" id="PF13711">
    <property type="entry name" value="DUF4160"/>
    <property type="match status" value="1"/>
</dbReference>
<organism evidence="1 2">
    <name type="scientific">Desulfamplus magnetovallimortis</name>
    <dbReference type="NCBI Taxonomy" id="1246637"/>
    <lineage>
        <taxon>Bacteria</taxon>
        <taxon>Pseudomonadati</taxon>
        <taxon>Thermodesulfobacteriota</taxon>
        <taxon>Desulfobacteria</taxon>
        <taxon>Desulfobacterales</taxon>
        <taxon>Desulfobacteraceae</taxon>
        <taxon>Desulfamplus</taxon>
    </lineage>
</organism>
<name>A0A1W1H5C9_9BACT</name>
<protein>
    <recommendedName>
        <fullName evidence="3">DUF4160 domain-containing protein</fullName>
    </recommendedName>
</protein>
<proteinExistence type="predicted"/>
<sequence>MPVLKELSEKCGFKIIIPVNDHEPKHVHLFKGADDFAKIEIETLKIVRSYLKKGELKQAIEIIKSNQNYLIRKWEEITGGQNDKM</sequence>
<evidence type="ECO:0000313" key="1">
    <source>
        <dbReference type="EMBL" id="SLM27691.1"/>
    </source>
</evidence>